<dbReference type="InterPro" id="IPR032675">
    <property type="entry name" value="LRR_dom_sf"/>
</dbReference>
<gene>
    <name evidence="3" type="primary">Mo01374</name>
    <name evidence="3" type="ORF">E5Q_01374</name>
</gene>
<protein>
    <recommendedName>
        <fullName evidence="2">F-box domain-containing protein</fullName>
    </recommendedName>
</protein>
<comment type="caution">
    <text evidence="3">The sequence shown here is derived from an EMBL/GenBank/DDBJ whole genome shotgun (WGS) entry which is preliminary data.</text>
</comment>
<evidence type="ECO:0000313" key="3">
    <source>
        <dbReference type="EMBL" id="GAA94721.1"/>
    </source>
</evidence>
<dbReference type="InParanoid" id="G7DVW1"/>
<dbReference type="InterPro" id="IPR001810">
    <property type="entry name" value="F-box_dom"/>
</dbReference>
<feature type="compositionally biased region" description="Low complexity" evidence="1">
    <location>
        <begin position="117"/>
        <end position="128"/>
    </location>
</feature>
<dbReference type="HOGENOM" id="CLU_373880_0_0_1"/>
<reference evidence="3 4" key="2">
    <citation type="journal article" date="2012" name="Open Biol.">
        <title>Characteristics of nucleosomes and linker DNA regions on the genome of the basidiomycete Mixia osmundae revealed by mono- and dinucleosome mapping.</title>
        <authorList>
            <person name="Nishida H."/>
            <person name="Kondo S."/>
            <person name="Matsumoto T."/>
            <person name="Suzuki Y."/>
            <person name="Yoshikawa H."/>
            <person name="Taylor T.D."/>
            <person name="Sugiyama J."/>
        </authorList>
    </citation>
    <scope>NUCLEOTIDE SEQUENCE [LARGE SCALE GENOMIC DNA]</scope>
    <source>
        <strain evidence="4">CBS 9802 / IAM 14324 / JCM 22182 / KY 12970</strain>
    </source>
</reference>
<dbReference type="AlphaFoldDB" id="G7DVW1"/>
<dbReference type="OrthoDB" id="3221235at2759"/>
<dbReference type="InterPro" id="IPR036047">
    <property type="entry name" value="F-box-like_dom_sf"/>
</dbReference>
<feature type="compositionally biased region" description="Polar residues" evidence="1">
    <location>
        <begin position="87"/>
        <end position="99"/>
    </location>
</feature>
<keyword evidence="4" id="KW-1185">Reference proteome</keyword>
<evidence type="ECO:0000259" key="2">
    <source>
        <dbReference type="Pfam" id="PF12937"/>
    </source>
</evidence>
<dbReference type="PANTHER" id="PTHR13318">
    <property type="entry name" value="PARTNER OF PAIRED, ISOFORM B-RELATED"/>
    <property type="match status" value="1"/>
</dbReference>
<dbReference type="PANTHER" id="PTHR13318:SF95">
    <property type="entry name" value="F-BOX PROTEIN YLR352W"/>
    <property type="match status" value="1"/>
</dbReference>
<dbReference type="Pfam" id="PF12937">
    <property type="entry name" value="F-box-like"/>
    <property type="match status" value="1"/>
</dbReference>
<name>G7DVW1_MIXOS</name>
<dbReference type="Gene3D" id="3.80.10.10">
    <property type="entry name" value="Ribonuclease Inhibitor"/>
    <property type="match status" value="1"/>
</dbReference>
<organism evidence="3 4">
    <name type="scientific">Mixia osmundae (strain CBS 9802 / IAM 14324 / JCM 22182 / KY 12970)</name>
    <dbReference type="NCBI Taxonomy" id="764103"/>
    <lineage>
        <taxon>Eukaryota</taxon>
        <taxon>Fungi</taxon>
        <taxon>Dikarya</taxon>
        <taxon>Basidiomycota</taxon>
        <taxon>Pucciniomycotina</taxon>
        <taxon>Mixiomycetes</taxon>
        <taxon>Mixiales</taxon>
        <taxon>Mixiaceae</taxon>
        <taxon>Mixia</taxon>
    </lineage>
</organism>
<dbReference type="Gene3D" id="1.20.1280.50">
    <property type="match status" value="1"/>
</dbReference>
<feature type="domain" description="F-box" evidence="2">
    <location>
        <begin position="171"/>
        <end position="215"/>
    </location>
</feature>
<evidence type="ECO:0000256" key="1">
    <source>
        <dbReference type="SAM" id="MobiDB-lite"/>
    </source>
</evidence>
<proteinExistence type="predicted"/>
<dbReference type="STRING" id="764103.G7DVW1"/>
<feature type="region of interest" description="Disordered" evidence="1">
    <location>
        <begin position="53"/>
        <end position="166"/>
    </location>
</feature>
<dbReference type="SUPFAM" id="SSF81383">
    <property type="entry name" value="F-box domain"/>
    <property type="match status" value="1"/>
</dbReference>
<feature type="compositionally biased region" description="Polar residues" evidence="1">
    <location>
        <begin position="129"/>
        <end position="138"/>
    </location>
</feature>
<sequence>MDTSMLKFAEMEEILAPQSERPTSQITWIVTVTIEVPPVVTVMSTPMRISPPLDIKSSGALEDQQAKSETASGTASSAATPKHSESTSDGESDATSGSLRQLKVRDLELDDDGATQTSGSKKTKLSSGDESISPQSSAPDELHKQSTLAERANEERLMTPPRTPELGRGFPVEIFRHIASHIAVRSTADLLNATLVCKAWRQILLDDPELWRHNYVLDLTSRSAQAALQCFLPRARQGLRSLTILLSDAYSNADFQLLHDHWRMLIRTFLTIEPGDALERIKVNCLADDRDTILALFVVLTKLSCQLPSLLTFLCNTRMSDRFGIMKRFFTSLPVAVSVEITCLVQQVEEQTHAPPFQWLGMPEMPMPLALPLTRLSLVCVDLTLLDLPMLPNLRFLSLEWCLADISLWQILANAPNLEILDLSQTDSTEEEEEAVSIPLDGQRRHLLLPRLRQLTVYGPSSVLFWVPETDEPLTPEVHMPALLECKLIKTRNLNEAPSLSASIFDIEEEADCLRALASLAPQITRLSLDYSTVEDMPLWQSLGCFANITYLSLKGTEVTDLLIMQLPDLTPGLREIDVRNCPGVNAGALASVVERIRENSDGARRLQKAWCDEPVSFGGTEIEVAERLAYQWLEFQGVVPDMVRMRWHEKPRRYWKSPVGGDPGLGHLLSKRERLHPGWTNDTIQVALDGTVPRQKSQSSMTIRRTRTICRKRRQNDVPLTQPHFRRRNRHLAGWRCVVTEV</sequence>
<dbReference type="SUPFAM" id="SSF52047">
    <property type="entry name" value="RNI-like"/>
    <property type="match status" value="1"/>
</dbReference>
<dbReference type="Proteomes" id="UP000009131">
    <property type="component" value="Unassembled WGS sequence"/>
</dbReference>
<reference evidence="3 4" key="1">
    <citation type="journal article" date="2011" name="J. Gen. Appl. Microbiol.">
        <title>Draft genome sequencing of the enigmatic basidiomycete Mixia osmundae.</title>
        <authorList>
            <person name="Nishida H."/>
            <person name="Nagatsuka Y."/>
            <person name="Sugiyama J."/>
        </authorList>
    </citation>
    <scope>NUCLEOTIDE SEQUENCE [LARGE SCALE GENOMIC DNA]</scope>
    <source>
        <strain evidence="4">CBS 9802 / IAM 14324 / JCM 22182 / KY 12970</strain>
    </source>
</reference>
<dbReference type="GO" id="GO:0019005">
    <property type="term" value="C:SCF ubiquitin ligase complex"/>
    <property type="evidence" value="ECO:0007669"/>
    <property type="project" value="TreeGrafter"/>
</dbReference>
<dbReference type="EMBL" id="BABT02000046">
    <property type="protein sequence ID" value="GAA94721.1"/>
    <property type="molecule type" value="Genomic_DNA"/>
</dbReference>
<feature type="compositionally biased region" description="Low complexity" evidence="1">
    <location>
        <begin position="68"/>
        <end position="80"/>
    </location>
</feature>
<dbReference type="eggNOG" id="ENOG502SARS">
    <property type="taxonomic scope" value="Eukaryota"/>
</dbReference>
<evidence type="ECO:0000313" key="4">
    <source>
        <dbReference type="Proteomes" id="UP000009131"/>
    </source>
</evidence>
<accession>G7DVW1</accession>
<dbReference type="GO" id="GO:0031146">
    <property type="term" value="P:SCF-dependent proteasomal ubiquitin-dependent protein catabolic process"/>
    <property type="evidence" value="ECO:0007669"/>
    <property type="project" value="TreeGrafter"/>
</dbReference>